<dbReference type="InterPro" id="IPR001463">
    <property type="entry name" value="Na/Ala_symport"/>
</dbReference>
<evidence type="ECO:0000256" key="1">
    <source>
        <dbReference type="ARBA" id="ARBA00004651"/>
    </source>
</evidence>
<dbReference type="OrthoDB" id="9804874at2"/>
<evidence type="ECO:0000256" key="3">
    <source>
        <dbReference type="ARBA" id="ARBA00022448"/>
    </source>
</evidence>
<evidence type="ECO:0000256" key="4">
    <source>
        <dbReference type="ARBA" id="ARBA00022475"/>
    </source>
</evidence>
<dbReference type="GO" id="GO:0005886">
    <property type="term" value="C:plasma membrane"/>
    <property type="evidence" value="ECO:0007669"/>
    <property type="project" value="UniProtKB-SubCell"/>
</dbReference>
<keyword evidence="11" id="KW-1185">Reference proteome</keyword>
<keyword evidence="3 9" id="KW-0813">Transport</keyword>
<comment type="subcellular location">
    <subcellularLocation>
        <location evidence="1 9">Cell membrane</location>
        <topology evidence="1 9">Multi-pass membrane protein</topology>
    </subcellularLocation>
</comment>
<comment type="caution">
    <text evidence="10">The sequence shown here is derived from an EMBL/GenBank/DDBJ whole genome shotgun (WGS) entry which is preliminary data.</text>
</comment>
<evidence type="ECO:0000256" key="8">
    <source>
        <dbReference type="ARBA" id="ARBA00023136"/>
    </source>
</evidence>
<dbReference type="PANTHER" id="PTHR30330">
    <property type="entry name" value="AGSS FAMILY TRANSPORTER, SODIUM-ALANINE"/>
    <property type="match status" value="1"/>
</dbReference>
<evidence type="ECO:0000256" key="5">
    <source>
        <dbReference type="ARBA" id="ARBA00022692"/>
    </source>
</evidence>
<organism evidence="10 11">
    <name type="scientific">Clostridium tarantellae</name>
    <dbReference type="NCBI Taxonomy" id="39493"/>
    <lineage>
        <taxon>Bacteria</taxon>
        <taxon>Bacillati</taxon>
        <taxon>Bacillota</taxon>
        <taxon>Clostridia</taxon>
        <taxon>Eubacteriales</taxon>
        <taxon>Clostridiaceae</taxon>
        <taxon>Clostridium</taxon>
    </lineage>
</organism>
<gene>
    <name evidence="10" type="ORF">GBZ86_13085</name>
</gene>
<sequence length="466" mass="50730">MELLNKLVIEANNFIWTYILIALLICVGVFFTLKTKFVQFRYIKEMFRLLGDGIGPNSKKDKNQVSSFQAFCISTASRVGTGNIAGIAFAISVGGPGAVFWMWLIALIGSASSFVESTLAQIYKVKDKDSYRGGPAYYMEKGLGKKWMGIIFSILITICFGLVFNAVQANTITVALNNAFGLNKTIIGIILCILTALVIFGGIHRIAKVSEVIVPILAVAYILVAIFIILINFKQIPNIFKLIFEGAFGIKQFAVGGIGAAVSQGVKRGLFSNEAGMGSAPNAAATAEVSHPVKQGLIQTLGVFTDTLIICSCTAFIILVSGTYNNTSLTGIELTQTALNSQLGAFGTYFIAFCILLFAFSSIVGNFYYGQSNIEFIKNNKIILNIYRMFVIFMIMFGSLTEVAIVWNLADLFMGLMAILNLIAIILLGKFAFLALKDYTNQKKQGIKEPVFKASSIPGLKNADEW</sequence>
<dbReference type="PRINTS" id="PR00175">
    <property type="entry name" value="NAALASMPORT"/>
</dbReference>
<keyword evidence="6 9" id="KW-0769">Symport</keyword>
<dbReference type="AlphaFoldDB" id="A0A6I1MP02"/>
<protein>
    <submittedName>
        <fullName evidence="10">Amino acid carrier protein</fullName>
    </submittedName>
</protein>
<dbReference type="Gene3D" id="1.20.1740.10">
    <property type="entry name" value="Amino acid/polyamine transporter I"/>
    <property type="match status" value="1"/>
</dbReference>
<comment type="similarity">
    <text evidence="2 9">Belongs to the alanine or glycine:cation symporter (AGCS) (TC 2.A.25) family.</text>
</comment>
<dbReference type="Proteomes" id="UP000430345">
    <property type="component" value="Unassembled WGS sequence"/>
</dbReference>
<keyword evidence="8 9" id="KW-0472">Membrane</keyword>
<evidence type="ECO:0000256" key="7">
    <source>
        <dbReference type="ARBA" id="ARBA00022989"/>
    </source>
</evidence>
<dbReference type="PANTHER" id="PTHR30330:SF1">
    <property type="entry name" value="AMINO-ACID CARRIER PROTEIN ALST"/>
    <property type="match status" value="1"/>
</dbReference>
<dbReference type="FunFam" id="1.20.1740.10:FF:000004">
    <property type="entry name" value="Sodium:alanine symporter family protein"/>
    <property type="match status" value="1"/>
</dbReference>
<reference evidence="10 11" key="1">
    <citation type="submission" date="2019-10" db="EMBL/GenBank/DDBJ databases">
        <title>The Genome Sequence of Clostridium tarantellae Isolated from Fish Brain.</title>
        <authorList>
            <person name="Bano L."/>
            <person name="Kiel M."/>
            <person name="Sales G."/>
            <person name="Doxey A.C."/>
            <person name="Mansfield M.J."/>
            <person name="Schiavone M."/>
            <person name="Rossetto O."/>
            <person name="Pirazzini M."/>
            <person name="Dobrindt U."/>
            <person name="Montecucco C."/>
        </authorList>
    </citation>
    <scope>NUCLEOTIDE SEQUENCE [LARGE SCALE GENOMIC DNA]</scope>
    <source>
        <strain evidence="10 11">DSM 3997</strain>
    </source>
</reference>
<feature type="transmembrane region" description="Helical" evidence="9">
    <location>
        <begin position="416"/>
        <end position="436"/>
    </location>
</feature>
<evidence type="ECO:0000313" key="11">
    <source>
        <dbReference type="Proteomes" id="UP000430345"/>
    </source>
</evidence>
<dbReference type="RefSeq" id="WP_152891328.1">
    <property type="nucleotide sequence ID" value="NZ_WHJC01000275.1"/>
</dbReference>
<feature type="transmembrane region" description="Helical" evidence="9">
    <location>
        <begin position="84"/>
        <end position="108"/>
    </location>
</feature>
<feature type="transmembrane region" description="Helical" evidence="9">
    <location>
        <begin position="212"/>
        <end position="233"/>
    </location>
</feature>
<feature type="transmembrane region" description="Helical" evidence="9">
    <location>
        <begin position="390"/>
        <end position="410"/>
    </location>
</feature>
<evidence type="ECO:0000256" key="2">
    <source>
        <dbReference type="ARBA" id="ARBA00009261"/>
    </source>
</evidence>
<proteinExistence type="inferred from homology"/>
<dbReference type="GO" id="GO:0005283">
    <property type="term" value="F:amino acid:sodium symporter activity"/>
    <property type="evidence" value="ECO:0007669"/>
    <property type="project" value="InterPro"/>
</dbReference>
<accession>A0A6I1MP02</accession>
<keyword evidence="7 9" id="KW-1133">Transmembrane helix</keyword>
<dbReference type="EMBL" id="WHJC01000275">
    <property type="protein sequence ID" value="MPQ44670.1"/>
    <property type="molecule type" value="Genomic_DNA"/>
</dbReference>
<feature type="transmembrane region" description="Helical" evidence="9">
    <location>
        <begin position="147"/>
        <end position="167"/>
    </location>
</feature>
<evidence type="ECO:0000313" key="10">
    <source>
        <dbReference type="EMBL" id="MPQ44670.1"/>
    </source>
</evidence>
<evidence type="ECO:0000256" key="6">
    <source>
        <dbReference type="ARBA" id="ARBA00022847"/>
    </source>
</evidence>
<dbReference type="NCBIfam" id="TIGR00835">
    <property type="entry name" value="agcS"/>
    <property type="match status" value="1"/>
</dbReference>
<name>A0A6I1MP02_9CLOT</name>
<feature type="transmembrane region" description="Helical" evidence="9">
    <location>
        <begin position="187"/>
        <end position="206"/>
    </location>
</feature>
<feature type="transmembrane region" description="Helical" evidence="9">
    <location>
        <begin position="15"/>
        <end position="33"/>
    </location>
</feature>
<keyword evidence="4 9" id="KW-1003">Cell membrane</keyword>
<keyword evidence="5 9" id="KW-0812">Transmembrane</keyword>
<feature type="transmembrane region" description="Helical" evidence="9">
    <location>
        <begin position="301"/>
        <end position="324"/>
    </location>
</feature>
<dbReference type="Pfam" id="PF01235">
    <property type="entry name" value="Na_Ala_symp"/>
    <property type="match status" value="1"/>
</dbReference>
<evidence type="ECO:0000256" key="9">
    <source>
        <dbReference type="RuleBase" id="RU363064"/>
    </source>
</evidence>
<dbReference type="PROSITE" id="PS00873">
    <property type="entry name" value="NA_ALANINE_SYMP"/>
    <property type="match status" value="1"/>
</dbReference>
<feature type="transmembrane region" description="Helical" evidence="9">
    <location>
        <begin position="344"/>
        <end position="369"/>
    </location>
</feature>